<evidence type="ECO:0000256" key="4">
    <source>
        <dbReference type="ARBA" id="ARBA00022741"/>
    </source>
</evidence>
<dbReference type="GO" id="GO:0110001">
    <property type="term" value="C:toxin-antitoxin complex"/>
    <property type="evidence" value="ECO:0007669"/>
    <property type="project" value="InterPro"/>
</dbReference>
<gene>
    <name evidence="6" type="ORF">PDESU_00186</name>
</gene>
<name>A0A6C2TWD6_PONDE</name>
<protein>
    <recommendedName>
        <fullName evidence="8">DUF86 domain-containing protein</fullName>
    </recommendedName>
</protein>
<keyword evidence="4" id="KW-0547">Nucleotide-binding</keyword>
<accession>A0A6C2TWD6</accession>
<dbReference type="EMBL" id="CAAHFG010000001">
    <property type="protein sequence ID" value="VGO11641.1"/>
    <property type="molecule type" value="Genomic_DNA"/>
</dbReference>
<evidence type="ECO:0000313" key="6">
    <source>
        <dbReference type="EMBL" id="VGO11641.1"/>
    </source>
</evidence>
<dbReference type="InterPro" id="IPR051813">
    <property type="entry name" value="HepT_RNase_toxin"/>
</dbReference>
<reference evidence="6 7" key="1">
    <citation type="submission" date="2019-04" db="EMBL/GenBank/DDBJ databases">
        <authorList>
            <person name="Van Vliet M D."/>
        </authorList>
    </citation>
    <scope>NUCLEOTIDE SEQUENCE [LARGE SCALE GENOMIC DNA]</scope>
    <source>
        <strain evidence="6 7">F1</strain>
    </source>
</reference>
<dbReference type="Proteomes" id="UP000366872">
    <property type="component" value="Unassembled WGS sequence"/>
</dbReference>
<dbReference type="GO" id="GO:0016787">
    <property type="term" value="F:hydrolase activity"/>
    <property type="evidence" value="ECO:0007669"/>
    <property type="project" value="UniProtKB-KW"/>
</dbReference>
<keyword evidence="2" id="KW-1277">Toxin-antitoxin system</keyword>
<keyword evidence="7" id="KW-1185">Reference proteome</keyword>
<keyword evidence="5" id="KW-0378">Hydrolase</keyword>
<dbReference type="GO" id="GO:0000166">
    <property type="term" value="F:nucleotide binding"/>
    <property type="evidence" value="ECO:0007669"/>
    <property type="project" value="UniProtKB-KW"/>
</dbReference>
<evidence type="ECO:0000256" key="1">
    <source>
        <dbReference type="ARBA" id="ARBA00022553"/>
    </source>
</evidence>
<evidence type="ECO:0000313" key="7">
    <source>
        <dbReference type="Proteomes" id="UP000366872"/>
    </source>
</evidence>
<dbReference type="InterPro" id="IPR008201">
    <property type="entry name" value="HepT-like"/>
</dbReference>
<dbReference type="PANTHER" id="PTHR34139:SF1">
    <property type="entry name" value="RNASE MJ1380-RELATED"/>
    <property type="match status" value="1"/>
</dbReference>
<dbReference type="GO" id="GO:0004540">
    <property type="term" value="F:RNA nuclease activity"/>
    <property type="evidence" value="ECO:0007669"/>
    <property type="project" value="InterPro"/>
</dbReference>
<keyword evidence="3" id="KW-0540">Nuclease</keyword>
<dbReference type="Pfam" id="PF01934">
    <property type="entry name" value="HepT-like"/>
    <property type="match status" value="1"/>
</dbReference>
<evidence type="ECO:0000256" key="5">
    <source>
        <dbReference type="ARBA" id="ARBA00022801"/>
    </source>
</evidence>
<dbReference type="PANTHER" id="PTHR34139">
    <property type="entry name" value="UPF0331 PROTEIN MJ0127"/>
    <property type="match status" value="1"/>
</dbReference>
<evidence type="ECO:0000256" key="3">
    <source>
        <dbReference type="ARBA" id="ARBA00022722"/>
    </source>
</evidence>
<evidence type="ECO:0008006" key="8">
    <source>
        <dbReference type="Google" id="ProtNLM"/>
    </source>
</evidence>
<proteinExistence type="predicted"/>
<organism evidence="6 7">
    <name type="scientific">Pontiella desulfatans</name>
    <dbReference type="NCBI Taxonomy" id="2750659"/>
    <lineage>
        <taxon>Bacteria</taxon>
        <taxon>Pseudomonadati</taxon>
        <taxon>Kiritimatiellota</taxon>
        <taxon>Kiritimatiellia</taxon>
        <taxon>Kiritimatiellales</taxon>
        <taxon>Pontiellaceae</taxon>
        <taxon>Pontiella</taxon>
    </lineage>
</organism>
<dbReference type="RefSeq" id="WP_136077384.1">
    <property type="nucleotide sequence ID" value="NZ_CAAHFG010000001.1"/>
</dbReference>
<keyword evidence="1" id="KW-0597">Phosphoprotein</keyword>
<dbReference type="AlphaFoldDB" id="A0A6C2TWD6"/>
<evidence type="ECO:0000256" key="2">
    <source>
        <dbReference type="ARBA" id="ARBA00022649"/>
    </source>
</evidence>
<sequence>MSDPKLVLEILAQIEGAALRVERRFSKVDSADVFLDSEEGLERLDAICMQLIAIGESLKNLDKVTGRELLPMYPEVEWKGAMGIRDIITHHYFDLDAEAVFDACESDIPVLVKTIQRMRKDLEE</sequence>